<dbReference type="PROSITE" id="PS50110">
    <property type="entry name" value="RESPONSE_REGULATORY"/>
    <property type="match status" value="1"/>
</dbReference>
<dbReference type="Proteomes" id="UP000178893">
    <property type="component" value="Unassembled WGS sequence"/>
</dbReference>
<evidence type="ECO:0000313" key="5">
    <source>
        <dbReference type="Proteomes" id="UP000178893"/>
    </source>
</evidence>
<dbReference type="Pfam" id="PF00072">
    <property type="entry name" value="Response_reg"/>
    <property type="match status" value="1"/>
</dbReference>
<dbReference type="PANTHER" id="PTHR44591:SF3">
    <property type="entry name" value="RESPONSE REGULATORY DOMAIN-CONTAINING PROTEIN"/>
    <property type="match status" value="1"/>
</dbReference>
<dbReference type="Gene3D" id="3.40.50.2300">
    <property type="match status" value="1"/>
</dbReference>
<dbReference type="EMBL" id="MHLW01000023">
    <property type="protein sequence ID" value="OGZ17854.1"/>
    <property type="molecule type" value="Genomic_DNA"/>
</dbReference>
<name>A0A1G2DW53_9BACT</name>
<evidence type="ECO:0000313" key="4">
    <source>
        <dbReference type="EMBL" id="OGZ17854.1"/>
    </source>
</evidence>
<dbReference type="InterPro" id="IPR011006">
    <property type="entry name" value="CheY-like_superfamily"/>
</dbReference>
<comment type="caution">
    <text evidence="4">The sequence shown here is derived from an EMBL/GenBank/DDBJ whole genome shotgun (WGS) entry which is preliminary data.</text>
</comment>
<gene>
    <name evidence="4" type="ORF">A2V72_00760</name>
</gene>
<organism evidence="4 5">
    <name type="scientific">Candidatus Nealsonbacteria bacterium RBG_13_37_56</name>
    <dbReference type="NCBI Taxonomy" id="1801661"/>
    <lineage>
        <taxon>Bacteria</taxon>
        <taxon>Candidatus Nealsoniibacteriota</taxon>
    </lineage>
</organism>
<protein>
    <recommendedName>
        <fullName evidence="3">Response regulatory domain-containing protein</fullName>
    </recommendedName>
</protein>
<dbReference type="InterPro" id="IPR001789">
    <property type="entry name" value="Sig_transdc_resp-reg_receiver"/>
</dbReference>
<reference evidence="4 5" key="1">
    <citation type="journal article" date="2016" name="Nat. Commun.">
        <title>Thousands of microbial genomes shed light on interconnected biogeochemical processes in an aquifer system.</title>
        <authorList>
            <person name="Anantharaman K."/>
            <person name="Brown C.T."/>
            <person name="Hug L.A."/>
            <person name="Sharon I."/>
            <person name="Castelle C.J."/>
            <person name="Probst A.J."/>
            <person name="Thomas B.C."/>
            <person name="Singh A."/>
            <person name="Wilkins M.J."/>
            <person name="Karaoz U."/>
            <person name="Brodie E.L."/>
            <person name="Williams K.H."/>
            <person name="Hubbard S.S."/>
            <person name="Banfield J.F."/>
        </authorList>
    </citation>
    <scope>NUCLEOTIDE SEQUENCE [LARGE SCALE GENOMIC DNA]</scope>
</reference>
<dbReference type="PANTHER" id="PTHR44591">
    <property type="entry name" value="STRESS RESPONSE REGULATOR PROTEIN 1"/>
    <property type="match status" value="1"/>
</dbReference>
<dbReference type="AlphaFoldDB" id="A0A1G2DW53"/>
<dbReference type="InterPro" id="IPR050595">
    <property type="entry name" value="Bact_response_regulator"/>
</dbReference>
<evidence type="ECO:0000259" key="3">
    <source>
        <dbReference type="PROSITE" id="PS50110"/>
    </source>
</evidence>
<evidence type="ECO:0000256" key="2">
    <source>
        <dbReference type="PROSITE-ProRule" id="PRU00169"/>
    </source>
</evidence>
<evidence type="ECO:0000256" key="1">
    <source>
        <dbReference type="ARBA" id="ARBA00022553"/>
    </source>
</evidence>
<sequence>MAKKILLIEDDLAITDVYQIAFKGAGFKVETLSDGQSTMDKVKDIQSGKENAPDLILLDIILPDINGMDILKEIKKDEKTKNIPLIILSNNTDVELKRMGYDLGNQRCLTKSQYTPTQLVEILKKELK</sequence>
<feature type="modified residue" description="4-aspartylphosphate" evidence="2">
    <location>
        <position position="59"/>
    </location>
</feature>
<proteinExistence type="predicted"/>
<dbReference type="GO" id="GO:0000160">
    <property type="term" value="P:phosphorelay signal transduction system"/>
    <property type="evidence" value="ECO:0007669"/>
    <property type="project" value="InterPro"/>
</dbReference>
<dbReference type="SMART" id="SM00448">
    <property type="entry name" value="REC"/>
    <property type="match status" value="1"/>
</dbReference>
<feature type="domain" description="Response regulatory" evidence="3">
    <location>
        <begin position="4"/>
        <end position="126"/>
    </location>
</feature>
<dbReference type="SUPFAM" id="SSF52172">
    <property type="entry name" value="CheY-like"/>
    <property type="match status" value="1"/>
</dbReference>
<accession>A0A1G2DW53</accession>
<keyword evidence="1 2" id="KW-0597">Phosphoprotein</keyword>